<organism evidence="3 4">
    <name type="scientific">Candidatus Thiodictyon syntrophicum</name>
    <dbReference type="NCBI Taxonomy" id="1166950"/>
    <lineage>
        <taxon>Bacteria</taxon>
        <taxon>Pseudomonadati</taxon>
        <taxon>Pseudomonadota</taxon>
        <taxon>Gammaproteobacteria</taxon>
        <taxon>Chromatiales</taxon>
        <taxon>Chromatiaceae</taxon>
        <taxon>Thiodictyon</taxon>
    </lineage>
</organism>
<reference evidence="3 4" key="1">
    <citation type="submission" date="2017-03" db="EMBL/GenBank/DDBJ databases">
        <title>Complete genome sequence of Candidatus 'Thiodictyon syntrophicum' sp. nov. strain Cad16T, a photolithoautotroph purple sulfur bacterium isolated from an alpine meromictic lake.</title>
        <authorList>
            <person name="Luedin S.M."/>
            <person name="Pothier J.F."/>
            <person name="Danza F."/>
            <person name="Storelli N."/>
            <person name="Wittwer M."/>
            <person name="Tonolla M."/>
        </authorList>
    </citation>
    <scope>NUCLEOTIDE SEQUENCE [LARGE SCALE GENOMIC DNA]</scope>
    <source>
        <strain evidence="3 4">Cad16T</strain>
    </source>
</reference>
<dbReference type="KEGG" id="tsy:THSYN_18560"/>
<feature type="domain" description="GmrSD restriction endonucleases N-terminal" evidence="1">
    <location>
        <begin position="16"/>
        <end position="210"/>
    </location>
</feature>
<feature type="domain" description="GmrSD restriction endonucleases C-terminal" evidence="2">
    <location>
        <begin position="424"/>
        <end position="565"/>
    </location>
</feature>
<evidence type="ECO:0000313" key="3">
    <source>
        <dbReference type="EMBL" id="AUB84838.1"/>
    </source>
</evidence>
<keyword evidence="4" id="KW-1185">Reference proteome</keyword>
<dbReference type="PANTHER" id="PTHR35149:SF1">
    <property type="entry name" value="DUF5655 DOMAIN-CONTAINING PROTEIN"/>
    <property type="match status" value="1"/>
</dbReference>
<dbReference type="AlphaFoldDB" id="A0A2K8UH17"/>
<proteinExistence type="predicted"/>
<dbReference type="InterPro" id="IPR011089">
    <property type="entry name" value="GmrSD_C"/>
</dbReference>
<evidence type="ECO:0008006" key="5">
    <source>
        <dbReference type="Google" id="ProtNLM"/>
    </source>
</evidence>
<name>A0A2K8UH17_9GAMM</name>
<evidence type="ECO:0000313" key="4">
    <source>
        <dbReference type="Proteomes" id="UP000232638"/>
    </source>
</evidence>
<evidence type="ECO:0000259" key="1">
    <source>
        <dbReference type="Pfam" id="PF03235"/>
    </source>
</evidence>
<protein>
    <recommendedName>
        <fullName evidence="5">DUF262 domain-containing protein</fullName>
    </recommendedName>
</protein>
<dbReference type="InterPro" id="IPR004919">
    <property type="entry name" value="GmrSD_N"/>
</dbReference>
<sequence>MSSQQTLKQFFAVKVLEIPRYQRSYAWENQNVRELFEDIKEAIETKSQHYLGTVVLSKTHNPGVYTVVDGQQRLTTLLMFIASIIRKLPKVNDQEFYHRLYINDGETFKLTPLERDRDFYFQLLDLKPAVAHQLEPRNKSQRLLLNAFEEIENLTQHHIPDPRVFLASVEALSLLEFIEKDESDAIRIFQTVNDRGRELSRMDKMKSLLFYFSDKYLDRKYDDEINRGFAEIFELYDEIKLIAERQSVNVLSSKQFAEDDLLRHHHICFSEESYDPTGQEVLDNVKRGLYELRKGKNAKAQLDEYISAYLESLVGYVKAFSQVVRGVEQHGEYYKLFSIQGLSAVLYPVIAQLEKCGFLDQLLPKRGVSVLRMLEVIDLRVFKVREYAGRKHVAEFSFRLNNEAWSIQEIEDHLVWFNAFEIGDARFKDYLTNFDYYKQTGLLRALFVDYCESLRGQDYSLTELQSLMEKNPTIEHILSQSPRFKPKSFGFSNDQDFEEHLNLLGNLTLLEKKLNSSAQNADLGAKASVYAKSTLKMTSSLGTDLATLKVFGKKELAARGRDLADDLAKRWPA</sequence>
<dbReference type="Pfam" id="PF03235">
    <property type="entry name" value="GmrSD_N"/>
    <property type="match status" value="1"/>
</dbReference>
<evidence type="ECO:0000259" key="2">
    <source>
        <dbReference type="Pfam" id="PF07510"/>
    </source>
</evidence>
<dbReference type="Proteomes" id="UP000232638">
    <property type="component" value="Chromosome"/>
</dbReference>
<gene>
    <name evidence="3" type="ORF">THSYN_18560</name>
</gene>
<dbReference type="EMBL" id="CP020370">
    <property type="protein sequence ID" value="AUB84838.1"/>
    <property type="molecule type" value="Genomic_DNA"/>
</dbReference>
<dbReference type="PANTHER" id="PTHR35149">
    <property type="entry name" value="SLL5132 PROTEIN"/>
    <property type="match status" value="1"/>
</dbReference>
<dbReference type="OrthoDB" id="9798761at2"/>
<dbReference type="Pfam" id="PF07510">
    <property type="entry name" value="GmrSD_C"/>
    <property type="match status" value="1"/>
</dbReference>
<accession>A0A2K8UH17</accession>